<accession>A0A372GGW6</accession>
<dbReference type="InterPro" id="IPR045919">
    <property type="entry name" value="DUF6338"/>
</dbReference>
<keyword evidence="1" id="KW-0472">Membrane</keyword>
<evidence type="ECO:0000313" key="2">
    <source>
        <dbReference type="EMBL" id="RFS84618.1"/>
    </source>
</evidence>
<gene>
    <name evidence="2" type="ORF">D0T12_13795</name>
</gene>
<keyword evidence="1" id="KW-0812">Transmembrane</keyword>
<dbReference type="AlphaFoldDB" id="A0A372GGW6"/>
<sequence>MAIAGTLITTVTLMVLGLLGRDSQLSLRRLLDENAATLHSPLVAAWSVASFLAFSLTLSAFAAILLARLENRPVPFPAVVRTPARADYSERDIELEVTLNSGQTYRGMLGEECAARDTDAPFIVLYGPIFQLDGHGKPLPLDALHWDQMIVPTRAVTSVLLRPIEEQPAPPPVTVRGVPARHSAPRVNLTDHLKTFAERCYERRLAPRALAKALVAQTILIALVGALSSTLS</sequence>
<organism evidence="2 3">
    <name type="scientific">Actinomadura spongiicola</name>
    <dbReference type="NCBI Taxonomy" id="2303421"/>
    <lineage>
        <taxon>Bacteria</taxon>
        <taxon>Bacillati</taxon>
        <taxon>Actinomycetota</taxon>
        <taxon>Actinomycetes</taxon>
        <taxon>Streptosporangiales</taxon>
        <taxon>Thermomonosporaceae</taxon>
        <taxon>Actinomadura</taxon>
    </lineage>
</organism>
<proteinExistence type="predicted"/>
<dbReference type="OrthoDB" id="3473930at2"/>
<evidence type="ECO:0000256" key="1">
    <source>
        <dbReference type="SAM" id="Phobius"/>
    </source>
</evidence>
<dbReference type="EMBL" id="QVNQ01000004">
    <property type="protein sequence ID" value="RFS84618.1"/>
    <property type="molecule type" value="Genomic_DNA"/>
</dbReference>
<dbReference type="Pfam" id="PF19865">
    <property type="entry name" value="DUF6338"/>
    <property type="match status" value="1"/>
</dbReference>
<dbReference type="Proteomes" id="UP000262882">
    <property type="component" value="Unassembled WGS sequence"/>
</dbReference>
<evidence type="ECO:0000313" key="3">
    <source>
        <dbReference type="Proteomes" id="UP000262882"/>
    </source>
</evidence>
<name>A0A372GGW6_9ACTN</name>
<comment type="caution">
    <text evidence="2">The sequence shown here is derived from an EMBL/GenBank/DDBJ whole genome shotgun (WGS) entry which is preliminary data.</text>
</comment>
<reference evidence="2 3" key="1">
    <citation type="submission" date="2018-08" db="EMBL/GenBank/DDBJ databases">
        <title>Actinomadura spongicola sp. nov., isolated from marine sponge Leucetta chagosensis.</title>
        <authorList>
            <person name="Li L."/>
            <person name="Lin H.W."/>
        </authorList>
    </citation>
    <scope>NUCLEOTIDE SEQUENCE [LARGE SCALE GENOMIC DNA]</scope>
    <source>
        <strain evidence="2 3">LHW52907</strain>
    </source>
</reference>
<feature type="transmembrane region" description="Helical" evidence="1">
    <location>
        <begin position="44"/>
        <end position="67"/>
    </location>
</feature>
<keyword evidence="1" id="KW-1133">Transmembrane helix</keyword>
<keyword evidence="3" id="KW-1185">Reference proteome</keyword>
<feature type="transmembrane region" description="Helical" evidence="1">
    <location>
        <begin position="209"/>
        <end position="231"/>
    </location>
</feature>
<protein>
    <submittedName>
        <fullName evidence="2">Uncharacterized protein</fullName>
    </submittedName>
</protein>